<dbReference type="PANTHER" id="PTHR45566">
    <property type="entry name" value="HTH-TYPE TRANSCRIPTIONAL REGULATOR YHJB-RELATED"/>
    <property type="match status" value="1"/>
</dbReference>
<dbReference type="Gene3D" id="1.10.10.10">
    <property type="entry name" value="Winged helix-like DNA-binding domain superfamily/Winged helix DNA-binding domain"/>
    <property type="match status" value="1"/>
</dbReference>
<evidence type="ECO:0000259" key="5">
    <source>
        <dbReference type="PROSITE" id="PS50043"/>
    </source>
</evidence>
<dbReference type="PROSITE" id="PS50043">
    <property type="entry name" value="HTH_LUXR_2"/>
    <property type="match status" value="1"/>
</dbReference>
<dbReference type="Proteomes" id="UP000469424">
    <property type="component" value="Unassembled WGS sequence"/>
</dbReference>
<evidence type="ECO:0000313" key="7">
    <source>
        <dbReference type="EMBL" id="MST70773.1"/>
    </source>
</evidence>
<evidence type="ECO:0000313" key="8">
    <source>
        <dbReference type="Proteomes" id="UP000469424"/>
    </source>
</evidence>
<keyword evidence="2" id="KW-0238">DNA-binding</keyword>
<protein>
    <recommendedName>
        <fullName evidence="1">Stage 0 sporulation protein A homolog</fullName>
    </recommendedName>
</protein>
<dbReference type="InterPro" id="IPR051015">
    <property type="entry name" value="EvgA-like"/>
</dbReference>
<name>A0A6N7X858_9FIRM</name>
<dbReference type="AlphaFoldDB" id="A0A6N7X858"/>
<dbReference type="Gene3D" id="3.40.50.2300">
    <property type="match status" value="1"/>
</dbReference>
<dbReference type="InterPro" id="IPR036388">
    <property type="entry name" value="WH-like_DNA-bd_sf"/>
</dbReference>
<dbReference type="PRINTS" id="PR00038">
    <property type="entry name" value="HTHLUXR"/>
</dbReference>
<dbReference type="GO" id="GO:0003677">
    <property type="term" value="F:DNA binding"/>
    <property type="evidence" value="ECO:0007669"/>
    <property type="project" value="UniProtKB-KW"/>
</dbReference>
<dbReference type="EMBL" id="VUNA01000008">
    <property type="protein sequence ID" value="MST70773.1"/>
    <property type="molecule type" value="Genomic_DNA"/>
</dbReference>
<evidence type="ECO:0000256" key="4">
    <source>
        <dbReference type="PROSITE-ProRule" id="PRU00169"/>
    </source>
</evidence>
<comment type="caution">
    <text evidence="7">The sequence shown here is derived from an EMBL/GenBank/DDBJ whole genome shotgun (WGS) entry which is preliminary data.</text>
</comment>
<evidence type="ECO:0000256" key="1">
    <source>
        <dbReference type="ARBA" id="ARBA00018672"/>
    </source>
</evidence>
<dbReference type="InterPro" id="IPR001789">
    <property type="entry name" value="Sig_transdc_resp-reg_receiver"/>
</dbReference>
<dbReference type="SMART" id="SM00421">
    <property type="entry name" value="HTH_LUXR"/>
    <property type="match status" value="1"/>
</dbReference>
<dbReference type="InterPro" id="IPR000792">
    <property type="entry name" value="Tscrpt_reg_LuxR_C"/>
</dbReference>
<feature type="domain" description="Response regulatory" evidence="6">
    <location>
        <begin position="3"/>
        <end position="120"/>
    </location>
</feature>
<dbReference type="SMART" id="SM00448">
    <property type="entry name" value="REC"/>
    <property type="match status" value="1"/>
</dbReference>
<feature type="domain" description="HTH luxR-type" evidence="5">
    <location>
        <begin position="136"/>
        <end position="201"/>
    </location>
</feature>
<dbReference type="GO" id="GO:0000160">
    <property type="term" value="P:phosphorelay signal transduction system"/>
    <property type="evidence" value="ECO:0007669"/>
    <property type="project" value="InterPro"/>
</dbReference>
<evidence type="ECO:0000256" key="3">
    <source>
        <dbReference type="ARBA" id="ARBA00024867"/>
    </source>
</evidence>
<proteinExistence type="predicted"/>
<dbReference type="GO" id="GO:0006355">
    <property type="term" value="P:regulation of DNA-templated transcription"/>
    <property type="evidence" value="ECO:0007669"/>
    <property type="project" value="InterPro"/>
</dbReference>
<sequence>MYNVMIVEDDPMARRLLEIMVTSDESYHLAVSVESASVAEVYCMTEAIDLILMDVCTALHASGLDAAIKIKKLFPQIRIIIITSLLECSFIERAREGGVDSFWYKDPFENKLLDIMNRTMMGESIYPDQSPTSNMGLATSSEFTERELDVLRELISGDTDEMIAERLNLSVHTIKKHVKSMFQKTGCTTRTQLAVMALESGIVVRGI</sequence>
<dbReference type="PANTHER" id="PTHR45566:SF2">
    <property type="entry name" value="NARL SUBFAMILY"/>
    <property type="match status" value="1"/>
</dbReference>
<evidence type="ECO:0000259" key="6">
    <source>
        <dbReference type="PROSITE" id="PS50110"/>
    </source>
</evidence>
<dbReference type="SUPFAM" id="SSF46894">
    <property type="entry name" value="C-terminal effector domain of the bipartite response regulators"/>
    <property type="match status" value="1"/>
</dbReference>
<dbReference type="RefSeq" id="WP_154554335.1">
    <property type="nucleotide sequence ID" value="NZ_JAQXUZ010000002.1"/>
</dbReference>
<feature type="modified residue" description="4-aspartylphosphate" evidence="4">
    <location>
        <position position="54"/>
    </location>
</feature>
<evidence type="ECO:0000256" key="2">
    <source>
        <dbReference type="ARBA" id="ARBA00023125"/>
    </source>
</evidence>
<dbReference type="InterPro" id="IPR016032">
    <property type="entry name" value="Sig_transdc_resp-reg_C-effctor"/>
</dbReference>
<keyword evidence="4" id="KW-0597">Phosphoprotein</keyword>
<dbReference type="InterPro" id="IPR011006">
    <property type="entry name" value="CheY-like_superfamily"/>
</dbReference>
<comment type="function">
    <text evidence="3">May play the central regulatory role in sporulation. It may be an element of the effector pathway responsible for the activation of sporulation genes in response to nutritional stress. Spo0A may act in concert with spo0H (a sigma factor) to control the expression of some genes that are critical to the sporulation process.</text>
</comment>
<dbReference type="Pfam" id="PF00196">
    <property type="entry name" value="GerE"/>
    <property type="match status" value="1"/>
</dbReference>
<dbReference type="SUPFAM" id="SSF52172">
    <property type="entry name" value="CheY-like"/>
    <property type="match status" value="1"/>
</dbReference>
<dbReference type="CDD" id="cd06170">
    <property type="entry name" value="LuxR_C_like"/>
    <property type="match status" value="1"/>
</dbReference>
<gene>
    <name evidence="7" type="ORF">FYJ65_05390</name>
</gene>
<organism evidence="7 8">
    <name type="scientific">Mogibacterium kristiansenii</name>
    <dbReference type="NCBI Taxonomy" id="2606708"/>
    <lineage>
        <taxon>Bacteria</taxon>
        <taxon>Bacillati</taxon>
        <taxon>Bacillota</taxon>
        <taxon>Clostridia</taxon>
        <taxon>Peptostreptococcales</taxon>
        <taxon>Anaerovoracaceae</taxon>
        <taxon>Mogibacterium</taxon>
    </lineage>
</organism>
<dbReference type="PROSITE" id="PS50110">
    <property type="entry name" value="RESPONSE_REGULATORY"/>
    <property type="match status" value="1"/>
</dbReference>
<reference evidence="7 8" key="1">
    <citation type="submission" date="2019-08" db="EMBL/GenBank/DDBJ databases">
        <title>In-depth cultivation of the pig gut microbiome towards novel bacterial diversity and tailored functional studies.</title>
        <authorList>
            <person name="Wylensek D."/>
            <person name="Hitch T.C.A."/>
            <person name="Clavel T."/>
        </authorList>
    </citation>
    <scope>NUCLEOTIDE SEQUENCE [LARGE SCALE GENOMIC DNA]</scope>
    <source>
        <strain evidence="7 8">WCA-MUC-591-APC-4B</strain>
    </source>
</reference>
<dbReference type="Pfam" id="PF00072">
    <property type="entry name" value="Response_reg"/>
    <property type="match status" value="1"/>
</dbReference>
<keyword evidence="8" id="KW-1185">Reference proteome</keyword>
<accession>A0A6N7X858</accession>